<organism evidence="14 15">
    <name type="scientific">Candidatus Kutchimonas denitrificans</name>
    <dbReference type="NCBI Taxonomy" id="3056748"/>
    <lineage>
        <taxon>Bacteria</taxon>
        <taxon>Pseudomonadati</taxon>
        <taxon>Gemmatimonadota</taxon>
        <taxon>Gemmatimonadia</taxon>
        <taxon>Candidatus Palauibacterales</taxon>
        <taxon>Candidatus Palauibacteraceae</taxon>
        <taxon>Candidatus Kutchimonas</taxon>
    </lineage>
</organism>
<dbReference type="InterPro" id="IPR000644">
    <property type="entry name" value="CBS_dom"/>
</dbReference>
<dbReference type="SUPFAM" id="SSF54631">
    <property type="entry name" value="CBS-domain pair"/>
    <property type="match status" value="1"/>
</dbReference>
<dbReference type="InterPro" id="IPR006037">
    <property type="entry name" value="RCK_C"/>
</dbReference>
<evidence type="ECO:0000256" key="9">
    <source>
        <dbReference type="ARBA" id="ARBA00023303"/>
    </source>
</evidence>
<dbReference type="InterPro" id="IPR001807">
    <property type="entry name" value="ClC"/>
</dbReference>
<dbReference type="InterPro" id="IPR036721">
    <property type="entry name" value="RCK_C_sf"/>
</dbReference>
<evidence type="ECO:0000256" key="4">
    <source>
        <dbReference type="ARBA" id="ARBA00022989"/>
    </source>
</evidence>
<feature type="transmembrane region" description="Helical" evidence="11">
    <location>
        <begin position="314"/>
        <end position="335"/>
    </location>
</feature>
<dbReference type="Pfam" id="PF00654">
    <property type="entry name" value="Voltage_CLC"/>
    <property type="match status" value="1"/>
</dbReference>
<keyword evidence="7" id="KW-0869">Chloride channel</keyword>
<dbReference type="EMBL" id="JAACAK010000130">
    <property type="protein sequence ID" value="NIR76419.1"/>
    <property type="molecule type" value="Genomic_DNA"/>
</dbReference>
<dbReference type="InterPro" id="IPR050368">
    <property type="entry name" value="ClC-type_chloride_channel"/>
</dbReference>
<dbReference type="GO" id="GO:0008324">
    <property type="term" value="F:monoatomic cation transmembrane transporter activity"/>
    <property type="evidence" value="ECO:0007669"/>
    <property type="project" value="InterPro"/>
</dbReference>
<keyword evidence="4 11" id="KW-1133">Transmembrane helix</keyword>
<feature type="transmembrane region" description="Helical" evidence="11">
    <location>
        <begin position="168"/>
        <end position="192"/>
    </location>
</feature>
<gene>
    <name evidence="14" type="ORF">GWO12_15140</name>
</gene>
<keyword evidence="5" id="KW-0406">Ion transport</keyword>
<dbReference type="SMART" id="SM00116">
    <property type="entry name" value="CBS"/>
    <property type="match status" value="2"/>
</dbReference>
<dbReference type="FunFam" id="1.10.3080.10:FF:000018">
    <property type="entry name" value="Chloride transporter, ClC family"/>
    <property type="match status" value="1"/>
</dbReference>
<dbReference type="Proteomes" id="UP000702544">
    <property type="component" value="Unassembled WGS sequence"/>
</dbReference>
<evidence type="ECO:0000256" key="7">
    <source>
        <dbReference type="ARBA" id="ARBA00023173"/>
    </source>
</evidence>
<protein>
    <submittedName>
        <fullName evidence="14">CBS domain-containing protein</fullName>
    </submittedName>
</protein>
<reference evidence="14 15" key="1">
    <citation type="submission" date="2020-01" db="EMBL/GenBank/DDBJ databases">
        <title>Genomes assembled from Gulf of Kutch pelagic sediment metagenomes.</title>
        <authorList>
            <person name="Chandrashekar M."/>
            <person name="Mahajan M.S."/>
            <person name="Dave K.J."/>
            <person name="Vatsa P."/>
            <person name="Nathani N.M."/>
        </authorList>
    </citation>
    <scope>NUCLEOTIDE SEQUENCE [LARGE SCALE GENOMIC DNA]</scope>
    <source>
        <strain evidence="14">KS3-K002</strain>
    </source>
</reference>
<comment type="subcellular location">
    <subcellularLocation>
        <location evidence="1">Membrane</location>
        <topology evidence="1">Multi-pass membrane protein</topology>
    </subcellularLocation>
</comment>
<feature type="transmembrane region" description="Helical" evidence="11">
    <location>
        <begin position="404"/>
        <end position="424"/>
    </location>
</feature>
<evidence type="ECO:0000256" key="8">
    <source>
        <dbReference type="ARBA" id="ARBA00023214"/>
    </source>
</evidence>
<feature type="transmembrane region" description="Helical" evidence="11">
    <location>
        <begin position="24"/>
        <end position="51"/>
    </location>
</feature>
<evidence type="ECO:0000256" key="6">
    <source>
        <dbReference type="ARBA" id="ARBA00023136"/>
    </source>
</evidence>
<dbReference type="GO" id="GO:0006813">
    <property type="term" value="P:potassium ion transport"/>
    <property type="evidence" value="ECO:0007669"/>
    <property type="project" value="InterPro"/>
</dbReference>
<feature type="domain" description="CBS" evidence="13">
    <location>
        <begin position="525"/>
        <end position="583"/>
    </location>
</feature>
<feature type="transmembrane region" description="Helical" evidence="11">
    <location>
        <begin position="280"/>
        <end position="302"/>
    </location>
</feature>
<evidence type="ECO:0000256" key="11">
    <source>
        <dbReference type="SAM" id="Phobius"/>
    </source>
</evidence>
<dbReference type="AlphaFoldDB" id="A0AAE4Z9S9"/>
<dbReference type="Pfam" id="PF02080">
    <property type="entry name" value="TrkA_C"/>
    <property type="match status" value="1"/>
</dbReference>
<name>A0AAE4Z9S9_9BACT</name>
<evidence type="ECO:0000256" key="1">
    <source>
        <dbReference type="ARBA" id="ARBA00004141"/>
    </source>
</evidence>
<dbReference type="PROSITE" id="PS51202">
    <property type="entry name" value="RCK_C"/>
    <property type="match status" value="1"/>
</dbReference>
<dbReference type="InterPro" id="IPR014743">
    <property type="entry name" value="Cl-channel_core"/>
</dbReference>
<keyword evidence="10" id="KW-0129">CBS domain</keyword>
<proteinExistence type="predicted"/>
<sequence length="683" mass="72311">MSALRALLVWLRAAHRRFRQTEQLYMVAVATFVGLFGGLGAVAFRALIVWVNQVAWRQGPVTLDHLAGLPPWWKVAAPAVGGLFVGLITYRFAREARGHGVPEVMEAVALRGGRIRPRVVLAKLFASGICIGSGGSVGREGPIVQIGSALGSTIGGWLKIDRRRLRTLVGCGAAAGIAGTFNAPVAGALFAVEVILGDFGVAQFSPIVISSVAATVVSHYFLGDVPAFEIPAYSLVHASELFAYAGLGVLAGLVGLGFVRTLYKMEDAFERLPAPFAAKAVLGGALVGVIGIWAPQVFGVGYDAITEALHGGMAWSFLLALVVLKVLAVSITIGSGGSGGIFAPSLFIGAMLGGAVGTVITTIWPTATAGPGAYALVGMGAIVAAATHAPITAILIIFELTGDYEIILPLMISCIIATLLATRLQRASIYTMKLLRRGVDVHRGRAINVLQHVFAREVMRRDFVTVPADSPLNAIISRFVDHPGSTLFVVDEEDRLEGVITAEEIRPVMRDPAAFESFIIAEDVMVEGQFPTVSADDPLADVMKFLGTYRGEVPVMEDGRMVGVIWPEDVIARYNTEVFKRDMAGSMAAAVSPPSSTGAMPAAGDAVVAELSVPSSFHGRSIRDLNIRQAYSATVLMIKQTKIDGRETIITSIDPDYAFSPGDIMLVLAPEENIRRLRAAAGQ</sequence>
<evidence type="ECO:0000259" key="13">
    <source>
        <dbReference type="PROSITE" id="PS51371"/>
    </source>
</evidence>
<dbReference type="SUPFAM" id="SSF81340">
    <property type="entry name" value="Clc chloride channel"/>
    <property type="match status" value="1"/>
</dbReference>
<keyword evidence="8" id="KW-0868">Chloride</keyword>
<dbReference type="PROSITE" id="PS51371">
    <property type="entry name" value="CBS"/>
    <property type="match status" value="2"/>
</dbReference>
<dbReference type="GO" id="GO:0005254">
    <property type="term" value="F:chloride channel activity"/>
    <property type="evidence" value="ECO:0007669"/>
    <property type="project" value="UniProtKB-KW"/>
</dbReference>
<dbReference type="PANTHER" id="PTHR43427:SF6">
    <property type="entry name" value="CHLORIDE CHANNEL PROTEIN CLC-E"/>
    <property type="match status" value="1"/>
</dbReference>
<keyword evidence="6 11" id="KW-0472">Membrane</keyword>
<dbReference type="SUPFAM" id="SSF116726">
    <property type="entry name" value="TrkA C-terminal domain-like"/>
    <property type="match status" value="1"/>
</dbReference>
<feature type="transmembrane region" description="Helical" evidence="11">
    <location>
        <begin position="242"/>
        <end position="260"/>
    </location>
</feature>
<keyword evidence="2" id="KW-0813">Transport</keyword>
<feature type="domain" description="CBS" evidence="13">
    <location>
        <begin position="459"/>
        <end position="515"/>
    </location>
</feature>
<dbReference type="Pfam" id="PF00571">
    <property type="entry name" value="CBS"/>
    <property type="match status" value="2"/>
</dbReference>
<dbReference type="Gene3D" id="3.10.580.10">
    <property type="entry name" value="CBS-domain"/>
    <property type="match status" value="1"/>
</dbReference>
<evidence type="ECO:0000313" key="14">
    <source>
        <dbReference type="EMBL" id="NIR76419.1"/>
    </source>
</evidence>
<dbReference type="Gene3D" id="3.30.70.1450">
    <property type="entry name" value="Regulator of K+ conductance, C-terminal domain"/>
    <property type="match status" value="1"/>
</dbReference>
<feature type="domain" description="RCK C-terminal" evidence="12">
    <location>
        <begin position="596"/>
        <end position="683"/>
    </location>
</feature>
<feature type="transmembrane region" description="Helical" evidence="11">
    <location>
        <begin position="376"/>
        <end position="398"/>
    </location>
</feature>
<evidence type="ECO:0000256" key="10">
    <source>
        <dbReference type="PROSITE-ProRule" id="PRU00703"/>
    </source>
</evidence>
<dbReference type="CDD" id="cd00400">
    <property type="entry name" value="Voltage_gated_ClC"/>
    <property type="match status" value="1"/>
</dbReference>
<dbReference type="InterPro" id="IPR046342">
    <property type="entry name" value="CBS_dom_sf"/>
</dbReference>
<keyword evidence="3 11" id="KW-0812">Transmembrane</keyword>
<evidence type="ECO:0000313" key="15">
    <source>
        <dbReference type="Proteomes" id="UP000702544"/>
    </source>
</evidence>
<evidence type="ECO:0000256" key="5">
    <source>
        <dbReference type="ARBA" id="ARBA00023065"/>
    </source>
</evidence>
<comment type="caution">
    <text evidence="14">The sequence shown here is derived from an EMBL/GenBank/DDBJ whole genome shotgun (WGS) entry which is preliminary data.</text>
</comment>
<accession>A0AAE4Z9S9</accession>
<keyword evidence="9" id="KW-0407">Ion channel</keyword>
<evidence type="ECO:0000259" key="12">
    <source>
        <dbReference type="PROSITE" id="PS51202"/>
    </source>
</evidence>
<evidence type="ECO:0000256" key="3">
    <source>
        <dbReference type="ARBA" id="ARBA00022692"/>
    </source>
</evidence>
<feature type="transmembrane region" description="Helical" evidence="11">
    <location>
        <begin position="71"/>
        <end position="90"/>
    </location>
</feature>
<dbReference type="GO" id="GO:0034707">
    <property type="term" value="C:chloride channel complex"/>
    <property type="evidence" value="ECO:0007669"/>
    <property type="project" value="UniProtKB-KW"/>
</dbReference>
<evidence type="ECO:0000256" key="2">
    <source>
        <dbReference type="ARBA" id="ARBA00022448"/>
    </source>
</evidence>
<dbReference type="Gene3D" id="1.10.3080.10">
    <property type="entry name" value="Clc chloride channel"/>
    <property type="match status" value="1"/>
</dbReference>
<feature type="transmembrane region" description="Helical" evidence="11">
    <location>
        <begin position="341"/>
        <end position="364"/>
    </location>
</feature>
<dbReference type="PANTHER" id="PTHR43427">
    <property type="entry name" value="CHLORIDE CHANNEL PROTEIN CLC-E"/>
    <property type="match status" value="1"/>
</dbReference>
<dbReference type="PRINTS" id="PR00762">
    <property type="entry name" value="CLCHANNEL"/>
</dbReference>